<reference evidence="1" key="2">
    <citation type="submission" date="2020-09" db="EMBL/GenBank/DDBJ databases">
        <authorList>
            <person name="Sun Q."/>
            <person name="Zhou Y."/>
        </authorList>
    </citation>
    <scope>NUCLEOTIDE SEQUENCE</scope>
    <source>
        <strain evidence="1">CGMCC 1.12506</strain>
    </source>
</reference>
<dbReference type="AlphaFoldDB" id="A0A916Y2Q9"/>
<proteinExistence type="predicted"/>
<dbReference type="Proteomes" id="UP000625735">
    <property type="component" value="Unassembled WGS sequence"/>
</dbReference>
<evidence type="ECO:0000313" key="2">
    <source>
        <dbReference type="Proteomes" id="UP000625735"/>
    </source>
</evidence>
<organism evidence="1 2">
    <name type="scientific">Flavobacterium orientale</name>
    <dbReference type="NCBI Taxonomy" id="1756020"/>
    <lineage>
        <taxon>Bacteria</taxon>
        <taxon>Pseudomonadati</taxon>
        <taxon>Bacteroidota</taxon>
        <taxon>Flavobacteriia</taxon>
        <taxon>Flavobacteriales</taxon>
        <taxon>Flavobacteriaceae</taxon>
        <taxon>Flavobacterium</taxon>
    </lineage>
</organism>
<evidence type="ECO:0000313" key="1">
    <source>
        <dbReference type="EMBL" id="GGD27880.1"/>
    </source>
</evidence>
<gene>
    <name evidence="1" type="ORF">GCM10011343_17590</name>
</gene>
<name>A0A916Y2Q9_9FLAO</name>
<reference evidence="1" key="1">
    <citation type="journal article" date="2014" name="Int. J. Syst. Evol. Microbiol.">
        <title>Complete genome sequence of Corynebacterium casei LMG S-19264T (=DSM 44701T), isolated from a smear-ripened cheese.</title>
        <authorList>
            <consortium name="US DOE Joint Genome Institute (JGI-PGF)"/>
            <person name="Walter F."/>
            <person name="Albersmeier A."/>
            <person name="Kalinowski J."/>
            <person name="Ruckert C."/>
        </authorList>
    </citation>
    <scope>NUCLEOTIDE SEQUENCE</scope>
    <source>
        <strain evidence="1">CGMCC 1.12506</strain>
    </source>
</reference>
<comment type="caution">
    <text evidence="1">The sequence shown here is derived from an EMBL/GenBank/DDBJ whole genome shotgun (WGS) entry which is preliminary data.</text>
</comment>
<accession>A0A916Y2Q9</accession>
<protein>
    <submittedName>
        <fullName evidence="1">Uncharacterized protein</fullName>
    </submittedName>
</protein>
<dbReference type="EMBL" id="BMFG01000006">
    <property type="protein sequence ID" value="GGD27880.1"/>
    <property type="molecule type" value="Genomic_DNA"/>
</dbReference>
<dbReference type="RefSeq" id="WP_188362192.1">
    <property type="nucleotide sequence ID" value="NZ_BMFG01000006.1"/>
</dbReference>
<keyword evidence="2" id="KW-1185">Reference proteome</keyword>
<sequence>MKNNQNRNVFTKETFGLHWTFQRFMKNSVTHKNAINFDTSESLIQLREKLQIVFANIRV</sequence>